<evidence type="ECO:0000256" key="2">
    <source>
        <dbReference type="ARBA" id="ARBA00022603"/>
    </source>
</evidence>
<protein>
    <submittedName>
        <fullName evidence="6">Related to cyclopropane-fatty-acyl-phospholipid synthase</fullName>
    </submittedName>
</protein>
<keyword evidence="3" id="KW-0808">Transferase</keyword>
<keyword evidence="5" id="KW-0443">Lipid metabolism</keyword>
<keyword evidence="2" id="KW-0489">Methyltransferase</keyword>
<dbReference type="PANTHER" id="PTHR43667">
    <property type="entry name" value="CYCLOPROPANE-FATTY-ACYL-PHOSPHOLIPID SYNTHASE"/>
    <property type="match status" value="1"/>
</dbReference>
<evidence type="ECO:0000256" key="4">
    <source>
        <dbReference type="ARBA" id="ARBA00022691"/>
    </source>
</evidence>
<dbReference type="PANTHER" id="PTHR43667:SF2">
    <property type="entry name" value="FATTY ACID C-METHYL TRANSFERASE"/>
    <property type="match status" value="1"/>
</dbReference>
<comment type="similarity">
    <text evidence="1">Belongs to the CFA/CMAS family.</text>
</comment>
<evidence type="ECO:0000256" key="5">
    <source>
        <dbReference type="ARBA" id="ARBA00023098"/>
    </source>
</evidence>
<evidence type="ECO:0000256" key="3">
    <source>
        <dbReference type="ARBA" id="ARBA00022679"/>
    </source>
</evidence>
<dbReference type="PIRSF" id="PIRSF003085">
    <property type="entry name" value="CMAS"/>
    <property type="match status" value="1"/>
</dbReference>
<evidence type="ECO:0000256" key="1">
    <source>
        <dbReference type="ARBA" id="ARBA00010815"/>
    </source>
</evidence>
<sequence length="479" mass="54767">MSASKSYAAVSMPSFSAIQKGWCWSTFVAFGELHSLLTVLGAKPARLEARSSIIAALKKGVKEGLIEIVDCNGSAGKFGTCSKSSTSSREGLLMIHDETFWVRIYLSYDVGFSEAYMNGEISSPSMKDVLNIYVDNYPHLSSVWSLTYKLKSILDVIIHRFLSHDFRQSIFNVAGYDASNELYKAFLSQEMQYSCPIWGDEEGGVRGDLTGRRTYRDLERAQERKIGHILKKARLRPGHRLLEIGSGWGSLAIAAAEMGCTVDSLTLSIEQKTLAEERIRKAGFESQIRIHLMDYRNMPPSFEKAFDACVSLEMLEAVGVEYMPTYIKIIDWALKDRNSAVVLSATCYPDTTFTPYQGDDFIRKYHWPHTIPPSATWLAQQFHTVLRGRFSLESVEDYAPHYCRCLREWARRLEENWTPELIVSLQERYPEFADAHALNVYKRRWLYMFVYMEVAYSRVWLTLHTWTFARPGYSAIECS</sequence>
<gene>
    <name evidence="6" type="ORF">ARMOST_05805</name>
</gene>
<dbReference type="STRING" id="47428.A0A284R187"/>
<evidence type="ECO:0000313" key="6">
    <source>
        <dbReference type="EMBL" id="SJL02477.1"/>
    </source>
</evidence>
<dbReference type="OrthoDB" id="8300214at2759"/>
<dbReference type="InterPro" id="IPR050723">
    <property type="entry name" value="CFA/CMAS"/>
</dbReference>
<dbReference type="Pfam" id="PF02353">
    <property type="entry name" value="CMAS"/>
    <property type="match status" value="1"/>
</dbReference>
<reference evidence="7" key="1">
    <citation type="journal article" date="2017" name="Nat. Ecol. Evol.">
        <title>Genome expansion and lineage-specific genetic innovations in the forest pathogenic fungi Armillaria.</title>
        <authorList>
            <person name="Sipos G."/>
            <person name="Prasanna A.N."/>
            <person name="Walter M.C."/>
            <person name="O'Connor E."/>
            <person name="Balint B."/>
            <person name="Krizsan K."/>
            <person name="Kiss B."/>
            <person name="Hess J."/>
            <person name="Varga T."/>
            <person name="Slot J."/>
            <person name="Riley R."/>
            <person name="Boka B."/>
            <person name="Rigling D."/>
            <person name="Barry K."/>
            <person name="Lee J."/>
            <person name="Mihaltcheva S."/>
            <person name="LaButti K."/>
            <person name="Lipzen A."/>
            <person name="Waldron R."/>
            <person name="Moloney N.M."/>
            <person name="Sperisen C."/>
            <person name="Kredics L."/>
            <person name="Vagvoelgyi C."/>
            <person name="Patrignani A."/>
            <person name="Fitzpatrick D."/>
            <person name="Nagy I."/>
            <person name="Doyle S."/>
            <person name="Anderson J.B."/>
            <person name="Grigoriev I.V."/>
            <person name="Gueldener U."/>
            <person name="Muensterkoetter M."/>
            <person name="Nagy L.G."/>
        </authorList>
    </citation>
    <scope>NUCLEOTIDE SEQUENCE [LARGE SCALE GENOMIC DNA]</scope>
    <source>
        <strain evidence="7">C18/9</strain>
    </source>
</reference>
<name>A0A284R187_ARMOS</name>
<organism evidence="6 7">
    <name type="scientific">Armillaria ostoyae</name>
    <name type="common">Armillaria root rot fungus</name>
    <dbReference type="NCBI Taxonomy" id="47428"/>
    <lineage>
        <taxon>Eukaryota</taxon>
        <taxon>Fungi</taxon>
        <taxon>Dikarya</taxon>
        <taxon>Basidiomycota</taxon>
        <taxon>Agaricomycotina</taxon>
        <taxon>Agaricomycetes</taxon>
        <taxon>Agaricomycetidae</taxon>
        <taxon>Agaricales</taxon>
        <taxon>Marasmiineae</taxon>
        <taxon>Physalacriaceae</taxon>
        <taxon>Armillaria</taxon>
    </lineage>
</organism>
<dbReference type="Gene3D" id="3.40.50.150">
    <property type="entry name" value="Vaccinia Virus protein VP39"/>
    <property type="match status" value="1"/>
</dbReference>
<dbReference type="GO" id="GO:0008168">
    <property type="term" value="F:methyltransferase activity"/>
    <property type="evidence" value="ECO:0007669"/>
    <property type="project" value="UniProtKB-KW"/>
</dbReference>
<keyword evidence="7" id="KW-1185">Reference proteome</keyword>
<dbReference type="Proteomes" id="UP000219338">
    <property type="component" value="Unassembled WGS sequence"/>
</dbReference>
<dbReference type="InterPro" id="IPR003333">
    <property type="entry name" value="CMAS"/>
</dbReference>
<dbReference type="GO" id="GO:0032259">
    <property type="term" value="P:methylation"/>
    <property type="evidence" value="ECO:0007669"/>
    <property type="project" value="UniProtKB-KW"/>
</dbReference>
<dbReference type="AlphaFoldDB" id="A0A284R187"/>
<proteinExistence type="inferred from homology"/>
<dbReference type="EMBL" id="FUEG01000003">
    <property type="protein sequence ID" value="SJL02477.1"/>
    <property type="molecule type" value="Genomic_DNA"/>
</dbReference>
<accession>A0A284R187</accession>
<dbReference type="InterPro" id="IPR029063">
    <property type="entry name" value="SAM-dependent_MTases_sf"/>
</dbReference>
<dbReference type="GO" id="GO:0008610">
    <property type="term" value="P:lipid biosynthetic process"/>
    <property type="evidence" value="ECO:0007669"/>
    <property type="project" value="InterPro"/>
</dbReference>
<dbReference type="OMA" id="ETFWVRI"/>
<evidence type="ECO:0000313" key="7">
    <source>
        <dbReference type="Proteomes" id="UP000219338"/>
    </source>
</evidence>
<dbReference type="SUPFAM" id="SSF53335">
    <property type="entry name" value="S-adenosyl-L-methionine-dependent methyltransferases"/>
    <property type="match status" value="1"/>
</dbReference>
<keyword evidence="4" id="KW-0949">S-adenosyl-L-methionine</keyword>